<dbReference type="SUPFAM" id="SSF63763">
    <property type="entry name" value="SAND domain-like"/>
    <property type="match status" value="5"/>
</dbReference>
<feature type="region of interest" description="Disordered" evidence="8">
    <location>
        <begin position="361"/>
        <end position="380"/>
    </location>
</feature>
<dbReference type="SUPFAM" id="SSF57903">
    <property type="entry name" value="FYVE/PHD zinc finger"/>
    <property type="match status" value="2"/>
</dbReference>
<feature type="domain" description="Bromo" evidence="9">
    <location>
        <begin position="1221"/>
        <end position="1276"/>
    </location>
</feature>
<dbReference type="Pfam" id="PF03172">
    <property type="entry name" value="HSR"/>
    <property type="match status" value="1"/>
</dbReference>
<evidence type="ECO:0000256" key="4">
    <source>
        <dbReference type="ARBA" id="ARBA00022833"/>
    </source>
</evidence>
<dbReference type="InterPro" id="IPR019787">
    <property type="entry name" value="Znf_PHD-finger"/>
</dbReference>
<dbReference type="SMART" id="SM00297">
    <property type="entry name" value="BROMO"/>
    <property type="match status" value="1"/>
</dbReference>
<dbReference type="PROSITE" id="PS50014">
    <property type="entry name" value="BROMODOMAIN_2"/>
    <property type="match status" value="1"/>
</dbReference>
<feature type="domain" description="SAND" evidence="11">
    <location>
        <begin position="58"/>
        <end position="150"/>
    </location>
</feature>
<evidence type="ECO:0000313" key="13">
    <source>
        <dbReference type="EMBL" id="KAI2666504.1"/>
    </source>
</evidence>
<dbReference type="CDD" id="cd15541">
    <property type="entry name" value="PHD_TIF1_like"/>
    <property type="match status" value="2"/>
</dbReference>
<keyword evidence="5 6" id="KW-0103">Bromodomain</keyword>
<evidence type="ECO:0000256" key="1">
    <source>
        <dbReference type="ARBA" id="ARBA00022553"/>
    </source>
</evidence>
<sequence>MNGESPIDSEQDLDSSSGSDWMSEMEKSKEKQEGNKKVREQDDKEKETYSNKKKKAGKSSPDLEEIFQEARNKTKLTVRCGKMTGLLYRKKYENGEKCISCKGHWFTPRQFEKFGGKGNNKKWKCSIYYKSSNSLQQMQLERLILNRCLSQFGYLRMSSRQVTQTERCGADSSPQQNVTRKTPNHKKRSSSDEDISVAERNRREPLNLTEPVSKNITDLLGSTGNDRAKWGYRNEIKCFNSLSSPKQDSPAHPTAATDPAVSPVVEEANQTTDEAVGEEDQLNLSDSPAEWQNPVASEETENTGLMQLFQFLANQFNTINNTLQSIDLSLKKLVEKQSQDTLPQYISLAPAVIENLQIHSSREKGSKENTENREHSQISKQQFRKQLSVSFQYQQCSKWAEARTVTPTNAMDLGFFTDEMLFNFFCQNKTKISTIEKPLTFLRLLKDNSLITKEHFQKLENSADDDSLYRMLEFIETGGKKKVRKFWQCIVQDHILQRYPQLSEITKTLKNVLPKPGESNKIRESSEDCNTEGKREIKRMRTESTSLNNQAGPSSQNTNSQMKTSEHVVREDKQEIWKWPIYKNHIPVTCGNKEGILFRDKLSRGEECILFHRHWFTPTDFEKFAGKEKSKNWKFSIYCGNTPLKKLIKNTNELFPVRLNKRFSKDSKTSFGLVEESDAEGFQEQGGRGRGTEFRGRVEEEEEEEEDMADLSVFQAPSLPVTCVSLTGTLYKYRFASGSRGKCIRTEERWFTPEEFVKQEQTLTNGNWEKDILCHGKTLNFLHKKEILRIHFLECECAKCSIQEKDMMAQNNDDECYVCRSEGDLVCCDECPRAFHSHCHYQLYMETQREIGAFVSDIQLIFSNCSTFNRDNEFGQMGAGLKKMFEEEFQKIFKPQDMEEESNIDTTSDSETESEWDLKSSTGSDSLSENDSSKNVKRGKKRKHDCKQTGPSSLCTPKKRQAEDSSLYLTQLFGNVSELPVTCGDKKGILHVKKYNNMEKCIFSEDQWFKPSEFERFGGKERSKKWKTSIFCNNNPLQKFIEYQRQLFPSCSELNGRNGDDNGKVLDEDNEDIIDMTMFDGTTLPVTCCSGSGVLHKNRFATGHCGRCIRTKDFWLTPEEFIRVSKPDGTWRKDILSNGVPLGKLIMKGVLELHMINCDCNVCEDLNQYLQNDDACFICDSEGDLVCCDDCPRAFHSHCHLPAVDGDSSGSKWSCTFCGMKNMKRYSENICGPMMLGRVKMNLENNDYKTVEEFVSDIELIFSNFCTSNRDNDSSRMTSRLKEVFKREFESIFNITL</sequence>
<feature type="domain" description="SAND" evidence="11">
    <location>
        <begin position="706"/>
        <end position="789"/>
    </location>
</feature>
<dbReference type="InterPro" id="IPR010919">
    <property type="entry name" value="SAND-like_dom_sf"/>
</dbReference>
<feature type="compositionally biased region" description="Polar residues" evidence="8">
    <location>
        <begin position="543"/>
        <end position="563"/>
    </location>
</feature>
<feature type="region of interest" description="Disordered" evidence="8">
    <location>
        <begin position="1"/>
        <end position="64"/>
    </location>
</feature>
<evidence type="ECO:0000256" key="3">
    <source>
        <dbReference type="ARBA" id="ARBA00022771"/>
    </source>
</evidence>
<dbReference type="PANTHER" id="PTHR46386:SF1">
    <property type="entry name" value="NUCLEAR BODY PROTEIN SP140-LIKE PROTEIN"/>
    <property type="match status" value="1"/>
</dbReference>
<keyword evidence="4" id="KW-0862">Zinc</keyword>
<feature type="compositionally biased region" description="Polar residues" evidence="8">
    <location>
        <begin position="165"/>
        <end position="181"/>
    </location>
</feature>
<dbReference type="Gene3D" id="3.30.40.10">
    <property type="entry name" value="Zinc/RING finger domain, C3HC4 (zinc finger)"/>
    <property type="match status" value="2"/>
</dbReference>
<dbReference type="Gene3D" id="3.10.390.10">
    <property type="entry name" value="SAND domain-like"/>
    <property type="match status" value="5"/>
</dbReference>
<keyword evidence="2" id="KW-0479">Metal-binding</keyword>
<feature type="domain" description="SAND" evidence="11">
    <location>
        <begin position="962"/>
        <end position="1042"/>
    </location>
</feature>
<dbReference type="InterPro" id="IPR043563">
    <property type="entry name" value="Sp110/Sp140/Sp140L-like"/>
</dbReference>
<dbReference type="InterPro" id="IPR036427">
    <property type="entry name" value="Bromodomain-like_sf"/>
</dbReference>
<feature type="region of interest" description="Disordered" evidence="8">
    <location>
        <begin position="676"/>
        <end position="702"/>
    </location>
</feature>
<protein>
    <submittedName>
        <fullName evidence="13">Nuclear body protein SP140-like protein</fullName>
    </submittedName>
</protein>
<evidence type="ECO:0000259" key="11">
    <source>
        <dbReference type="PROSITE" id="PS50864"/>
    </source>
</evidence>
<feature type="region of interest" description="Disordered" evidence="8">
    <location>
        <begin position="895"/>
        <end position="959"/>
    </location>
</feature>
<feature type="region of interest" description="Disordered" evidence="8">
    <location>
        <begin position="243"/>
        <end position="262"/>
    </location>
</feature>
<comment type="caution">
    <text evidence="13">The sequence shown here is derived from an EMBL/GenBank/DDBJ whole genome shotgun (WGS) entry which is preliminary data.</text>
</comment>
<dbReference type="Gene3D" id="1.20.920.10">
    <property type="entry name" value="Bromodomain-like"/>
    <property type="match status" value="2"/>
</dbReference>
<feature type="domain" description="HSR" evidence="12">
    <location>
        <begin position="399"/>
        <end position="514"/>
    </location>
</feature>
<dbReference type="EMBL" id="JACTAM010000003">
    <property type="protein sequence ID" value="KAI2666504.1"/>
    <property type="molecule type" value="Genomic_DNA"/>
</dbReference>
<proteinExistence type="predicted"/>
<feature type="domain" description="SAND" evidence="11">
    <location>
        <begin position="1071"/>
        <end position="1152"/>
    </location>
</feature>
<evidence type="ECO:0000256" key="8">
    <source>
        <dbReference type="SAM" id="MobiDB-lite"/>
    </source>
</evidence>
<dbReference type="PROSITE" id="PS50864">
    <property type="entry name" value="SAND"/>
    <property type="match status" value="5"/>
</dbReference>
<reference evidence="13 14" key="1">
    <citation type="submission" date="2022-01" db="EMBL/GenBank/DDBJ databases">
        <title>A high-quality chromosome-level genome assembly of rohu carp, Labeo rohita.</title>
        <authorList>
            <person name="Arick M.A. II"/>
            <person name="Hsu C.-Y."/>
            <person name="Magbanua Z."/>
            <person name="Pechanova O."/>
            <person name="Grover C."/>
            <person name="Miller E."/>
            <person name="Thrash A."/>
            <person name="Ezzel L."/>
            <person name="Alam S."/>
            <person name="Benzie J."/>
            <person name="Hamilton M."/>
            <person name="Karsi A."/>
            <person name="Lawrence M.L."/>
            <person name="Peterson D.G."/>
        </authorList>
    </citation>
    <scope>NUCLEOTIDE SEQUENCE [LARGE SCALE GENOMIC DNA]</scope>
    <source>
        <strain evidence="14">BAU-BD-2019</strain>
        <tissue evidence="13">Blood</tissue>
    </source>
</reference>
<dbReference type="SMART" id="SM00249">
    <property type="entry name" value="PHD"/>
    <property type="match status" value="2"/>
</dbReference>
<evidence type="ECO:0000256" key="2">
    <source>
        <dbReference type="ARBA" id="ARBA00022723"/>
    </source>
</evidence>
<evidence type="ECO:0000259" key="12">
    <source>
        <dbReference type="PROSITE" id="PS51414"/>
    </source>
</evidence>
<dbReference type="Pfam" id="PF00628">
    <property type="entry name" value="PHD"/>
    <property type="match status" value="1"/>
</dbReference>
<keyword evidence="14" id="KW-1185">Reference proteome</keyword>
<evidence type="ECO:0000256" key="7">
    <source>
        <dbReference type="PROSITE-ProRule" id="PRU00146"/>
    </source>
</evidence>
<dbReference type="Pfam" id="PF01342">
    <property type="entry name" value="SAND"/>
    <property type="match status" value="5"/>
</dbReference>
<feature type="region of interest" description="Disordered" evidence="8">
    <location>
        <begin position="165"/>
        <end position="210"/>
    </location>
</feature>
<organism evidence="13 14">
    <name type="scientific">Labeo rohita</name>
    <name type="common">Indian major carp</name>
    <name type="synonym">Cyprinus rohita</name>
    <dbReference type="NCBI Taxonomy" id="84645"/>
    <lineage>
        <taxon>Eukaryota</taxon>
        <taxon>Metazoa</taxon>
        <taxon>Chordata</taxon>
        <taxon>Craniata</taxon>
        <taxon>Vertebrata</taxon>
        <taxon>Euteleostomi</taxon>
        <taxon>Actinopterygii</taxon>
        <taxon>Neopterygii</taxon>
        <taxon>Teleostei</taxon>
        <taxon>Ostariophysi</taxon>
        <taxon>Cypriniformes</taxon>
        <taxon>Cyprinidae</taxon>
        <taxon>Labeoninae</taxon>
        <taxon>Labeonini</taxon>
        <taxon>Labeo</taxon>
    </lineage>
</organism>
<dbReference type="Proteomes" id="UP000830375">
    <property type="component" value="Unassembled WGS sequence"/>
</dbReference>
<dbReference type="SMART" id="SM00258">
    <property type="entry name" value="SAND"/>
    <property type="match status" value="5"/>
</dbReference>
<dbReference type="InterPro" id="IPR000770">
    <property type="entry name" value="SAND_dom"/>
</dbReference>
<dbReference type="InterPro" id="IPR001965">
    <property type="entry name" value="Znf_PHD"/>
</dbReference>
<evidence type="ECO:0000313" key="14">
    <source>
        <dbReference type="Proteomes" id="UP000830375"/>
    </source>
</evidence>
<feature type="region of interest" description="Disordered" evidence="8">
    <location>
        <begin position="269"/>
        <end position="296"/>
    </location>
</feature>
<evidence type="ECO:0000256" key="5">
    <source>
        <dbReference type="ARBA" id="ARBA00023117"/>
    </source>
</evidence>
<evidence type="ECO:0000259" key="10">
    <source>
        <dbReference type="PROSITE" id="PS50016"/>
    </source>
</evidence>
<name>A0ABQ8MUI4_LABRO</name>
<dbReference type="PROSITE" id="PS51414">
    <property type="entry name" value="HSR"/>
    <property type="match status" value="1"/>
</dbReference>
<dbReference type="InterPro" id="IPR001487">
    <property type="entry name" value="Bromodomain"/>
</dbReference>
<feature type="compositionally biased region" description="Polar residues" evidence="8">
    <location>
        <begin position="919"/>
        <end position="930"/>
    </location>
</feature>
<keyword evidence="3 7" id="KW-0863">Zinc-finger</keyword>
<feature type="compositionally biased region" description="Basic and acidic residues" evidence="8">
    <location>
        <begin position="361"/>
        <end position="377"/>
    </location>
</feature>
<dbReference type="SUPFAM" id="SSF47370">
    <property type="entry name" value="Bromodomain"/>
    <property type="match status" value="2"/>
</dbReference>
<dbReference type="PROSITE" id="PS50016">
    <property type="entry name" value="ZF_PHD_2"/>
    <property type="match status" value="1"/>
</dbReference>
<dbReference type="PANTHER" id="PTHR46386">
    <property type="entry name" value="NUCLEAR BODY PROTEIN SP140"/>
    <property type="match status" value="1"/>
</dbReference>
<dbReference type="Pfam" id="PF00439">
    <property type="entry name" value="Bromodomain"/>
    <property type="match status" value="1"/>
</dbReference>
<keyword evidence="1" id="KW-0597">Phosphoprotein</keyword>
<gene>
    <name evidence="13" type="ORF">H4Q32_010391</name>
</gene>
<feature type="domain" description="PHD-type" evidence="10">
    <location>
        <begin position="1173"/>
        <end position="1221"/>
    </location>
</feature>
<feature type="compositionally biased region" description="Basic residues" evidence="8">
    <location>
        <begin position="935"/>
        <end position="945"/>
    </location>
</feature>
<feature type="compositionally biased region" description="Acidic residues" evidence="8">
    <location>
        <begin position="898"/>
        <end position="915"/>
    </location>
</feature>
<feature type="compositionally biased region" description="Basic and acidic residues" evidence="8">
    <location>
        <begin position="518"/>
        <end position="542"/>
    </location>
</feature>
<feature type="domain" description="SAND" evidence="11">
    <location>
        <begin position="586"/>
        <end position="650"/>
    </location>
</feature>
<dbReference type="InterPro" id="IPR004865">
    <property type="entry name" value="HSR_dom"/>
</dbReference>
<accession>A0ABQ8MUI4</accession>
<feature type="region of interest" description="Disordered" evidence="8">
    <location>
        <begin position="516"/>
        <end position="565"/>
    </location>
</feature>
<dbReference type="InterPro" id="IPR011011">
    <property type="entry name" value="Znf_FYVE_PHD"/>
</dbReference>
<dbReference type="InterPro" id="IPR013083">
    <property type="entry name" value="Znf_RING/FYVE/PHD"/>
</dbReference>
<evidence type="ECO:0000256" key="6">
    <source>
        <dbReference type="PROSITE-ProRule" id="PRU00035"/>
    </source>
</evidence>
<evidence type="ECO:0000259" key="9">
    <source>
        <dbReference type="PROSITE" id="PS50014"/>
    </source>
</evidence>
<feature type="compositionally biased region" description="Basic and acidic residues" evidence="8">
    <location>
        <begin position="24"/>
        <end position="50"/>
    </location>
</feature>